<evidence type="ECO:0008006" key="4">
    <source>
        <dbReference type="Google" id="ProtNLM"/>
    </source>
</evidence>
<sequence length="153" mass="17561">MLSSIVFSVLIVDLCVQEGVQAVNLVKRNGKFVPEHNEVFALFMEQPWLNFIRSLTSEEVRALESFKTNHHRMHYSDEEFSHGLGKFSKSAQEKFDKMLIENQKLEGSLRGNAKAVVEEVRTFLKPIFKVLRSTTRSKTWTKSSREKISGNGL</sequence>
<dbReference type="EMBL" id="AZBU02000008">
    <property type="protein sequence ID" value="TKR67036.1"/>
    <property type="molecule type" value="Genomic_DNA"/>
</dbReference>
<keyword evidence="3" id="KW-1185">Reference proteome</keyword>
<evidence type="ECO:0000313" key="2">
    <source>
        <dbReference type="EMBL" id="TKR67036.1"/>
    </source>
</evidence>
<name>A0A4U5MD30_STECR</name>
<feature type="chain" id="PRO_5020402616" description="Cathepsin propeptide inhibitor domain-containing protein" evidence="1">
    <location>
        <begin position="23"/>
        <end position="153"/>
    </location>
</feature>
<reference evidence="2 3" key="2">
    <citation type="journal article" date="2019" name="G3 (Bethesda)">
        <title>Hybrid Assembly of the Genome of the Entomopathogenic Nematode Steinernema carpocapsae Identifies the X-Chromosome.</title>
        <authorList>
            <person name="Serra L."/>
            <person name="Macchietto M."/>
            <person name="Macias-Munoz A."/>
            <person name="McGill C.J."/>
            <person name="Rodriguez I.M."/>
            <person name="Rodriguez B."/>
            <person name="Murad R."/>
            <person name="Mortazavi A."/>
        </authorList>
    </citation>
    <scope>NUCLEOTIDE SEQUENCE [LARGE SCALE GENOMIC DNA]</scope>
    <source>
        <strain evidence="2 3">ALL</strain>
    </source>
</reference>
<gene>
    <name evidence="2" type="ORF">L596_023250</name>
</gene>
<accession>A0A4U5MD30</accession>
<evidence type="ECO:0000313" key="3">
    <source>
        <dbReference type="Proteomes" id="UP000298663"/>
    </source>
</evidence>
<dbReference type="Gene3D" id="1.20.120.1100">
    <property type="match status" value="1"/>
</dbReference>
<organism evidence="2 3">
    <name type="scientific">Steinernema carpocapsae</name>
    <name type="common">Entomopathogenic nematode</name>
    <dbReference type="NCBI Taxonomy" id="34508"/>
    <lineage>
        <taxon>Eukaryota</taxon>
        <taxon>Metazoa</taxon>
        <taxon>Ecdysozoa</taxon>
        <taxon>Nematoda</taxon>
        <taxon>Chromadorea</taxon>
        <taxon>Rhabditida</taxon>
        <taxon>Tylenchina</taxon>
        <taxon>Panagrolaimomorpha</taxon>
        <taxon>Strongyloidoidea</taxon>
        <taxon>Steinernematidae</taxon>
        <taxon>Steinernema</taxon>
    </lineage>
</organism>
<proteinExistence type="predicted"/>
<dbReference type="OrthoDB" id="10377397at2759"/>
<protein>
    <recommendedName>
        <fullName evidence="4">Cathepsin propeptide inhibitor domain-containing protein</fullName>
    </recommendedName>
</protein>
<reference evidence="2 3" key="1">
    <citation type="journal article" date="2015" name="Genome Biol.">
        <title>Comparative genomics of Steinernema reveals deeply conserved gene regulatory networks.</title>
        <authorList>
            <person name="Dillman A.R."/>
            <person name="Macchietto M."/>
            <person name="Porter C.F."/>
            <person name="Rogers A."/>
            <person name="Williams B."/>
            <person name="Antoshechkin I."/>
            <person name="Lee M.M."/>
            <person name="Goodwin Z."/>
            <person name="Lu X."/>
            <person name="Lewis E.E."/>
            <person name="Goodrich-Blair H."/>
            <person name="Stock S.P."/>
            <person name="Adams B.J."/>
            <person name="Sternberg P.W."/>
            <person name="Mortazavi A."/>
        </authorList>
    </citation>
    <scope>NUCLEOTIDE SEQUENCE [LARGE SCALE GENOMIC DNA]</scope>
    <source>
        <strain evidence="2 3">ALL</strain>
    </source>
</reference>
<keyword evidence="1" id="KW-0732">Signal</keyword>
<comment type="caution">
    <text evidence="2">The sequence shown here is derived from an EMBL/GenBank/DDBJ whole genome shotgun (WGS) entry which is preliminary data.</text>
</comment>
<evidence type="ECO:0000256" key="1">
    <source>
        <dbReference type="SAM" id="SignalP"/>
    </source>
</evidence>
<dbReference type="AlphaFoldDB" id="A0A4U5MD30"/>
<feature type="signal peptide" evidence="1">
    <location>
        <begin position="1"/>
        <end position="22"/>
    </location>
</feature>
<dbReference type="Proteomes" id="UP000298663">
    <property type="component" value="Unassembled WGS sequence"/>
</dbReference>